<dbReference type="RefSeq" id="WP_090253795.1">
    <property type="nucleotide sequence ID" value="NZ_FOAA01000010.1"/>
</dbReference>
<reference evidence="2" key="1">
    <citation type="submission" date="2016-10" db="EMBL/GenBank/DDBJ databases">
        <authorList>
            <person name="Varghese N."/>
            <person name="Submissions S."/>
        </authorList>
    </citation>
    <scope>NUCLEOTIDE SEQUENCE [LARGE SCALE GENOMIC DNA]</scope>
    <source>
        <strain evidence="2">DSM 241</strain>
    </source>
</reference>
<name>A0A1H7MR57_9GAMM</name>
<sequence length="231" mass="26174">MSTTHEQFRQEQGHEQAQGHLVREQGLITSCALDVIQTVARQRGRPLQPRDRMALKLLTPRNAALMVKGDKKHLGCRQVSFEILTDDPGLGSYRLVPVGVHVLNPKTQWWSDEYGIGRFLWNLYLGEEPVDGMHRILERLFKLPGQDLGPAHTHLEVLGQEHDIQARVRPDLDLYIRRHKGSIETSLRRLNRSGGLHRASALGLDTQGEGRLALLFGKSRRYAVSFAVERA</sequence>
<dbReference type="EMBL" id="FOAA01000010">
    <property type="protein sequence ID" value="SEL13693.1"/>
    <property type="molecule type" value="Genomic_DNA"/>
</dbReference>
<evidence type="ECO:0000313" key="1">
    <source>
        <dbReference type="EMBL" id="SEL13693.1"/>
    </source>
</evidence>
<dbReference type="STRING" id="1396821.SAMN05444515_11022"/>
<gene>
    <name evidence="1" type="ORF">SAMN05444515_11022</name>
</gene>
<dbReference type="OrthoDB" id="5794170at2"/>
<accession>A0A1H7MR57</accession>
<dbReference type="AlphaFoldDB" id="A0A1H7MR57"/>
<dbReference type="Proteomes" id="UP000199256">
    <property type="component" value="Unassembled WGS sequence"/>
</dbReference>
<evidence type="ECO:0000313" key="2">
    <source>
        <dbReference type="Proteomes" id="UP000199256"/>
    </source>
</evidence>
<proteinExistence type="predicted"/>
<protein>
    <submittedName>
        <fullName evidence="1">Uncharacterized protein</fullName>
    </submittedName>
</protein>
<organism evidence="1 2">
    <name type="scientific">Ectothiorhodospira marina</name>
    <dbReference type="NCBI Taxonomy" id="1396821"/>
    <lineage>
        <taxon>Bacteria</taxon>
        <taxon>Pseudomonadati</taxon>
        <taxon>Pseudomonadota</taxon>
        <taxon>Gammaproteobacteria</taxon>
        <taxon>Chromatiales</taxon>
        <taxon>Ectothiorhodospiraceae</taxon>
        <taxon>Ectothiorhodospira</taxon>
    </lineage>
</organism>
<keyword evidence="2" id="KW-1185">Reference proteome</keyword>